<comment type="caution">
    <text evidence="2">The sequence shown here is derived from an EMBL/GenBank/DDBJ whole genome shotgun (WGS) entry which is preliminary data.</text>
</comment>
<name>A0A5Q4BX34_9PEZI</name>
<dbReference type="AlphaFoldDB" id="A0A5Q4BX34"/>
<accession>A0A5Q4BX34</accession>
<gene>
    <name evidence="2" type="ORF">CSHISOI_03920</name>
</gene>
<evidence type="ECO:0000256" key="1">
    <source>
        <dbReference type="SAM" id="MobiDB-lite"/>
    </source>
</evidence>
<protein>
    <submittedName>
        <fullName evidence="2">Uncharacterized protein</fullName>
    </submittedName>
</protein>
<evidence type="ECO:0000313" key="2">
    <source>
        <dbReference type="EMBL" id="TQN71588.1"/>
    </source>
</evidence>
<evidence type="ECO:0000313" key="3">
    <source>
        <dbReference type="Proteomes" id="UP000326340"/>
    </source>
</evidence>
<organism evidence="2 3">
    <name type="scientific">Colletotrichum shisoi</name>
    <dbReference type="NCBI Taxonomy" id="2078593"/>
    <lineage>
        <taxon>Eukaryota</taxon>
        <taxon>Fungi</taxon>
        <taxon>Dikarya</taxon>
        <taxon>Ascomycota</taxon>
        <taxon>Pezizomycotina</taxon>
        <taxon>Sordariomycetes</taxon>
        <taxon>Hypocreomycetidae</taxon>
        <taxon>Glomerellales</taxon>
        <taxon>Glomerellaceae</taxon>
        <taxon>Colletotrichum</taxon>
        <taxon>Colletotrichum destructivum species complex</taxon>
    </lineage>
</organism>
<proteinExistence type="predicted"/>
<dbReference type="Proteomes" id="UP000326340">
    <property type="component" value="Unassembled WGS sequence"/>
</dbReference>
<feature type="region of interest" description="Disordered" evidence="1">
    <location>
        <begin position="100"/>
        <end position="139"/>
    </location>
</feature>
<dbReference type="EMBL" id="PUHP01000256">
    <property type="protein sequence ID" value="TQN71588.1"/>
    <property type="molecule type" value="Genomic_DNA"/>
</dbReference>
<reference evidence="2 3" key="1">
    <citation type="journal article" date="2019" name="Sci. Rep.">
        <title>Colletotrichum shisoi sp. nov., an anthracnose pathogen of Perilla frutescens in Japan: molecular phylogenetic, morphological and genomic evidence.</title>
        <authorList>
            <person name="Gan P."/>
            <person name="Tsushima A."/>
            <person name="Hiroyama R."/>
            <person name="Narusaka M."/>
            <person name="Takano Y."/>
            <person name="Narusaka Y."/>
            <person name="Kawaradani M."/>
            <person name="Damm U."/>
            <person name="Shirasu K."/>
        </authorList>
    </citation>
    <scope>NUCLEOTIDE SEQUENCE [LARGE SCALE GENOMIC DNA]</scope>
    <source>
        <strain evidence="2 3">PG-2018a</strain>
    </source>
</reference>
<keyword evidence="3" id="KW-1185">Reference proteome</keyword>
<sequence length="169" mass="18819">MQVEREMEEMREEDTLKPCRHQLVGPFQGNTMLAGIQALTDIRIASSSNVAKGNNGFVGQPVSDCTPMSNMPMLWLSLRPFYLPFCRLQLPNYRVLRGSTLDSGSDSDSNPDPDPDSSPEKLISSSHHGLSHPFPSDSQSARSAFWFWHRNGPSPPISPSRPIHQSTQK</sequence>